<evidence type="ECO:0000313" key="1">
    <source>
        <dbReference type="EMBL" id="PTK51676.1"/>
    </source>
</evidence>
<accession>A0A2T4S6D7</accession>
<sequence length="220" mass="25329">NGKSLRSANYENGFLYFDKKFDVNGFDDLNYLDFERLNHSIKKQIDLGNPAFDKKWRGFQIGFILQSLDAMVNKKSEDRNIVDLIWFPTGGGKTEAYLGVAAFSMLYRRMIDKSDVGVDILMRYTLRLLTADQFQRAARLICSIDYIREKFKELLGEEHFSIGLWVGKSSTPNTIKEASKALLEYQKDSKNNFIVESCPWCGAEMKVINNNGNNHYLGYK</sequence>
<protein>
    <submittedName>
        <fullName evidence="1">Helicase</fullName>
    </submittedName>
</protein>
<name>A0A2T4S6D7_9STAP</name>
<dbReference type="AlphaFoldDB" id="A0A2T4S6D7"/>
<dbReference type="Proteomes" id="UP000240400">
    <property type="component" value="Unassembled WGS sequence"/>
</dbReference>
<keyword evidence="1" id="KW-0067">ATP-binding</keyword>
<dbReference type="EMBL" id="PZHR01000398">
    <property type="protein sequence ID" value="PTK51676.1"/>
    <property type="molecule type" value="Genomic_DNA"/>
</dbReference>
<evidence type="ECO:0000313" key="2">
    <source>
        <dbReference type="Proteomes" id="UP000240400"/>
    </source>
</evidence>
<gene>
    <name evidence="1" type="ORF">BUZ61_14965</name>
</gene>
<feature type="non-terminal residue" evidence="1">
    <location>
        <position position="220"/>
    </location>
</feature>
<dbReference type="GO" id="GO:0004386">
    <property type="term" value="F:helicase activity"/>
    <property type="evidence" value="ECO:0007669"/>
    <property type="project" value="UniProtKB-KW"/>
</dbReference>
<keyword evidence="1" id="KW-0378">Hydrolase</keyword>
<organism evidence="1 2">
    <name type="scientific">Staphylococcus nepalensis</name>
    <dbReference type="NCBI Taxonomy" id="214473"/>
    <lineage>
        <taxon>Bacteria</taxon>
        <taxon>Bacillati</taxon>
        <taxon>Bacillota</taxon>
        <taxon>Bacilli</taxon>
        <taxon>Bacillales</taxon>
        <taxon>Staphylococcaceae</taxon>
        <taxon>Staphylococcus</taxon>
    </lineage>
</organism>
<feature type="non-terminal residue" evidence="1">
    <location>
        <position position="1"/>
    </location>
</feature>
<reference evidence="1 2" key="1">
    <citation type="journal article" date="2016" name="Front. Microbiol.">
        <title>Comprehensive Phylogenetic Analysis of Bovine Non-aureus Staphylococci Species Based on Whole-Genome Sequencing.</title>
        <authorList>
            <person name="Naushad S."/>
            <person name="Barkema H.W."/>
            <person name="Luby C."/>
            <person name="Condas L.A."/>
            <person name="Nobrega D.B."/>
            <person name="Carson D.A."/>
            <person name="De Buck J."/>
        </authorList>
    </citation>
    <scope>NUCLEOTIDE SEQUENCE [LARGE SCALE GENOMIC DNA]</scope>
    <source>
        <strain evidence="1 2">SNUC 4337</strain>
    </source>
</reference>
<comment type="caution">
    <text evidence="1">The sequence shown here is derived from an EMBL/GenBank/DDBJ whole genome shotgun (WGS) entry which is preliminary data.</text>
</comment>
<keyword evidence="1" id="KW-0347">Helicase</keyword>
<keyword evidence="1" id="KW-0547">Nucleotide-binding</keyword>
<proteinExistence type="predicted"/>